<gene>
    <name evidence="1" type="ORF">AB2Z07_12465</name>
</gene>
<dbReference type="Proteomes" id="UP001568358">
    <property type="component" value="Unassembled WGS sequence"/>
</dbReference>
<dbReference type="EMBL" id="JBFSOO010000010">
    <property type="protein sequence ID" value="MEZ6854330.1"/>
    <property type="molecule type" value="Genomic_DNA"/>
</dbReference>
<accession>A0ABV4JUB1</accession>
<sequence>MSGKHVTEQQVGLYMANRRSQSQQVAAARAGFLERTGRCIEKKEHQPSKGKKRTWRTRKDPLAAVWDSVVLPMLQETPGLTCVGIFDHLCAYYPDIFDTRTRRTLKRRIKRWRQLHGPEQEIILLQQHGGNLLFDCTRAQFCLSRFP</sequence>
<reference evidence="1 2" key="1">
    <citation type="submission" date="2024-07" db="EMBL/GenBank/DDBJ databases">
        <title>Active virus-host system and metabolic interactions in a Lokiarchaeon culture.</title>
        <authorList>
            <person name="Ponce Toledo R.I."/>
            <person name="Rodrigues Oliveira T."/>
            <person name="Schleper C."/>
        </authorList>
    </citation>
    <scope>NUCLEOTIDE SEQUENCE [LARGE SCALE GENOMIC DNA]</scope>
    <source>
        <strain evidence="1 2">B35</strain>
    </source>
</reference>
<protein>
    <recommendedName>
        <fullName evidence="3">Transposase</fullName>
    </recommendedName>
</protein>
<name>A0ABV4JUB1_9BACT</name>
<comment type="caution">
    <text evidence="1">The sequence shown here is derived from an EMBL/GenBank/DDBJ whole genome shotgun (WGS) entry which is preliminary data.</text>
</comment>
<dbReference type="RefSeq" id="WP_371150820.1">
    <property type="nucleotide sequence ID" value="NZ_JBFSOO010000010.1"/>
</dbReference>
<keyword evidence="2" id="KW-1185">Reference proteome</keyword>
<evidence type="ECO:0000313" key="2">
    <source>
        <dbReference type="Proteomes" id="UP001568358"/>
    </source>
</evidence>
<evidence type="ECO:0008006" key="3">
    <source>
        <dbReference type="Google" id="ProtNLM"/>
    </source>
</evidence>
<proteinExistence type="predicted"/>
<evidence type="ECO:0000313" key="1">
    <source>
        <dbReference type="EMBL" id="MEZ6854330.1"/>
    </source>
</evidence>
<organism evidence="1 2">
    <name type="scientific">Halodesulfovibrio aestuarii</name>
    <dbReference type="NCBI Taxonomy" id="126333"/>
    <lineage>
        <taxon>Bacteria</taxon>
        <taxon>Pseudomonadati</taxon>
        <taxon>Thermodesulfobacteriota</taxon>
        <taxon>Desulfovibrionia</taxon>
        <taxon>Desulfovibrionales</taxon>
        <taxon>Desulfovibrionaceae</taxon>
        <taxon>Halodesulfovibrio</taxon>
    </lineage>
</organism>